<dbReference type="Pfam" id="PF00512">
    <property type="entry name" value="HisKA"/>
    <property type="match status" value="1"/>
</dbReference>
<dbReference type="AlphaFoldDB" id="A0A6S6S4N4"/>
<feature type="domain" description="Response regulatory" evidence="7">
    <location>
        <begin position="537"/>
        <end position="651"/>
    </location>
</feature>
<dbReference type="EMBL" id="CACVAR010000112">
    <property type="protein sequence ID" value="CAA6803271.1"/>
    <property type="molecule type" value="Genomic_DNA"/>
</dbReference>
<dbReference type="PANTHER" id="PTHR45339:SF1">
    <property type="entry name" value="HYBRID SIGNAL TRANSDUCTION HISTIDINE KINASE J"/>
    <property type="match status" value="1"/>
</dbReference>
<dbReference type="CDD" id="cd00082">
    <property type="entry name" value="HisKA"/>
    <property type="match status" value="1"/>
</dbReference>
<evidence type="ECO:0000256" key="3">
    <source>
        <dbReference type="ARBA" id="ARBA00022553"/>
    </source>
</evidence>
<dbReference type="GO" id="GO:0000155">
    <property type="term" value="F:phosphorelay sensor kinase activity"/>
    <property type="evidence" value="ECO:0007669"/>
    <property type="project" value="InterPro"/>
</dbReference>
<dbReference type="Gene3D" id="3.30.565.10">
    <property type="entry name" value="Histidine kinase-like ATPase, C-terminal domain"/>
    <property type="match status" value="1"/>
</dbReference>
<dbReference type="InterPro" id="IPR036097">
    <property type="entry name" value="HisK_dim/P_sf"/>
</dbReference>
<comment type="catalytic activity">
    <reaction evidence="1">
        <text>ATP + protein L-histidine = ADP + protein N-phospho-L-histidine.</text>
        <dbReference type="EC" id="2.7.13.3"/>
    </reaction>
</comment>
<evidence type="ECO:0000259" key="6">
    <source>
        <dbReference type="PROSITE" id="PS50109"/>
    </source>
</evidence>
<dbReference type="InterPro" id="IPR036890">
    <property type="entry name" value="HATPase_C_sf"/>
</dbReference>
<dbReference type="SUPFAM" id="SSF52172">
    <property type="entry name" value="CheY-like"/>
    <property type="match status" value="1"/>
</dbReference>
<dbReference type="InterPro" id="IPR001789">
    <property type="entry name" value="Sig_transdc_resp-reg_receiver"/>
</dbReference>
<dbReference type="CDD" id="cd16922">
    <property type="entry name" value="HATPase_EvgS-ArcB-TorS-like"/>
    <property type="match status" value="1"/>
</dbReference>
<proteinExistence type="predicted"/>
<dbReference type="InterPro" id="IPR003594">
    <property type="entry name" value="HATPase_dom"/>
</dbReference>
<dbReference type="FunFam" id="3.30.565.10:FF:000010">
    <property type="entry name" value="Sensor histidine kinase RcsC"/>
    <property type="match status" value="1"/>
</dbReference>
<name>A0A6S6S4N4_9BACT</name>
<organism evidence="8">
    <name type="scientific">uncultured Sulfurovum sp</name>
    <dbReference type="NCBI Taxonomy" id="269237"/>
    <lineage>
        <taxon>Bacteria</taxon>
        <taxon>Pseudomonadati</taxon>
        <taxon>Campylobacterota</taxon>
        <taxon>Epsilonproteobacteria</taxon>
        <taxon>Campylobacterales</taxon>
        <taxon>Sulfurovaceae</taxon>
        <taxon>Sulfurovum</taxon>
        <taxon>environmental samples</taxon>
    </lineage>
</organism>
<feature type="modified residue" description="4-aspartylphosphate" evidence="5">
    <location>
        <position position="586"/>
    </location>
</feature>
<keyword evidence="3 5" id="KW-0597">Phosphoprotein</keyword>
<dbReference type="SUPFAM" id="SSF47384">
    <property type="entry name" value="Homodimeric domain of signal transducing histidine kinase"/>
    <property type="match status" value="1"/>
</dbReference>
<dbReference type="InterPro" id="IPR004358">
    <property type="entry name" value="Sig_transdc_His_kin-like_C"/>
</dbReference>
<dbReference type="SMART" id="SM00388">
    <property type="entry name" value="HisKA"/>
    <property type="match status" value="1"/>
</dbReference>
<evidence type="ECO:0000256" key="5">
    <source>
        <dbReference type="PROSITE-ProRule" id="PRU00169"/>
    </source>
</evidence>
<dbReference type="EC" id="2.7.13.3" evidence="2"/>
<dbReference type="PROSITE" id="PS50109">
    <property type="entry name" value="HIS_KIN"/>
    <property type="match status" value="1"/>
</dbReference>
<gene>
    <name evidence="8" type="ORF">HELGO_WM34596</name>
</gene>
<feature type="domain" description="Histidine kinase" evidence="6">
    <location>
        <begin position="184"/>
        <end position="406"/>
    </location>
</feature>
<evidence type="ECO:0000313" key="8">
    <source>
        <dbReference type="EMBL" id="CAA6803271.1"/>
    </source>
</evidence>
<evidence type="ECO:0000259" key="7">
    <source>
        <dbReference type="PROSITE" id="PS50110"/>
    </source>
</evidence>
<dbReference type="PROSITE" id="PS50110">
    <property type="entry name" value="RESPONSE_REGULATORY"/>
    <property type="match status" value="1"/>
</dbReference>
<keyword evidence="4" id="KW-0902">Two-component regulatory system</keyword>
<accession>A0A6S6S4N4</accession>
<dbReference type="Pfam" id="PF02518">
    <property type="entry name" value="HATPase_c"/>
    <property type="match status" value="1"/>
</dbReference>
<reference evidence="8" key="1">
    <citation type="submission" date="2020-01" db="EMBL/GenBank/DDBJ databases">
        <authorList>
            <person name="Meier V. D."/>
            <person name="Meier V D."/>
        </authorList>
    </citation>
    <scope>NUCLEOTIDE SEQUENCE</scope>
    <source>
        <strain evidence="8">HLG_WM_MAG_03</strain>
    </source>
</reference>
<dbReference type="InterPro" id="IPR011006">
    <property type="entry name" value="CheY-like_superfamily"/>
</dbReference>
<dbReference type="Pfam" id="PF00072">
    <property type="entry name" value="Response_reg"/>
    <property type="match status" value="1"/>
</dbReference>
<dbReference type="Gene3D" id="3.40.50.2300">
    <property type="match status" value="1"/>
</dbReference>
<dbReference type="InterPro" id="IPR005467">
    <property type="entry name" value="His_kinase_dom"/>
</dbReference>
<evidence type="ECO:0000256" key="1">
    <source>
        <dbReference type="ARBA" id="ARBA00000085"/>
    </source>
</evidence>
<protein>
    <recommendedName>
        <fullName evidence="2">histidine kinase</fullName>
        <ecNumber evidence="2">2.7.13.3</ecNumber>
    </recommendedName>
</protein>
<dbReference type="InterPro" id="IPR003661">
    <property type="entry name" value="HisK_dim/P_dom"/>
</dbReference>
<dbReference type="Gene3D" id="1.10.287.130">
    <property type="match status" value="1"/>
</dbReference>
<dbReference type="SUPFAM" id="SSF55874">
    <property type="entry name" value="ATPase domain of HSP90 chaperone/DNA topoisomerase II/histidine kinase"/>
    <property type="match status" value="1"/>
</dbReference>
<dbReference type="CDD" id="cd17546">
    <property type="entry name" value="REC_hyHK_CKI1_RcsC-like"/>
    <property type="match status" value="1"/>
</dbReference>
<dbReference type="SMART" id="SM00387">
    <property type="entry name" value="HATPase_c"/>
    <property type="match status" value="1"/>
</dbReference>
<dbReference type="SMART" id="SM00448">
    <property type="entry name" value="REC"/>
    <property type="match status" value="1"/>
</dbReference>
<dbReference type="PANTHER" id="PTHR45339">
    <property type="entry name" value="HYBRID SIGNAL TRANSDUCTION HISTIDINE KINASE J"/>
    <property type="match status" value="1"/>
</dbReference>
<evidence type="ECO:0000256" key="2">
    <source>
        <dbReference type="ARBA" id="ARBA00012438"/>
    </source>
</evidence>
<dbReference type="PRINTS" id="PR00344">
    <property type="entry name" value="BCTRLSENSOR"/>
</dbReference>
<sequence length="651" mass="74283">MNRLLEEQIEQVYGKEFDLSNIDENIELLISKINTTYNNFEYKVKQNNVLFEEEENIVFTIGMQAGVLRANKKFFKTFGFEDLSDFKKDYSCICELFIEEEGYLKETNNKSHWTDPITKNPDHRHKALLRDATGKKKSYAVFLKEVSIENGSLKICTFTDITELEEAMQVSKKSEEIKAVFMANMSHEIRTPMNGIVGFTNLLLGTEVSEQQKEFLDLINESSTTLSKIVDDILDFSKIESGSLELNFENINVFTDFYSVISLFKREALESNISYRVDIDPDISESLMMDKNRIVKVLNNLISNAIKFTPEGGEVFIAIQLLKSTKNDQLISFSVTDTGIGISQKDLEDIFKAFIQADSSFSKKFGGTGLGLSISRSLCQLMHSDLSVKSILGKGSTFSFEINFKRSTAENKLSTLINKQAIYLVEHKSRDYINARYQLEHFGINFIKIAENEVVTLNRHNSIVILFNYKEYLSLRLEHNFVVLIDDREEAGVFAKKFDNIYHINSFIEFPSELYSAILDLNHTLHTNRKNTSFDLHVLVAEDSRLNRVLLDEMLQEYDIKADFANDGDKAVDMALKNSYDLILMDINMPNLNGVEANKILKAKGVRTPIVAVTANALRGDRERLVNLGLDDYLSKPISVDSLYNVLLKYS</sequence>
<evidence type="ECO:0000256" key="4">
    <source>
        <dbReference type="ARBA" id="ARBA00023012"/>
    </source>
</evidence>